<reference evidence="14" key="2">
    <citation type="submission" date="2023-01" db="EMBL/GenBank/DDBJ databases">
        <authorList>
            <person name="Sun Q."/>
            <person name="Evtushenko L."/>
        </authorList>
    </citation>
    <scope>NUCLEOTIDE SEQUENCE</scope>
    <source>
        <strain evidence="14">VKM B-2222</strain>
    </source>
</reference>
<evidence type="ECO:0000256" key="5">
    <source>
        <dbReference type="ARBA" id="ARBA00022679"/>
    </source>
</evidence>
<evidence type="ECO:0000256" key="9">
    <source>
        <dbReference type="ARBA" id="ARBA00023004"/>
    </source>
</evidence>
<feature type="chain" id="PRO_5042212969" description="Thiamine pyrimidine synthase" evidence="12">
    <location>
        <begin position="20"/>
        <end position="331"/>
    </location>
</feature>
<comment type="caution">
    <text evidence="14">The sequence shown here is derived from an EMBL/GenBank/DDBJ whole genome shotgun (WGS) entry which is preliminary data.</text>
</comment>
<keyword evidence="8" id="KW-0784">Thiamine biosynthesis</keyword>
<feature type="signal peptide" evidence="12">
    <location>
        <begin position="1"/>
        <end position="19"/>
    </location>
</feature>
<name>A0AAD3NYR3_9RHOB</name>
<evidence type="ECO:0000256" key="1">
    <source>
        <dbReference type="ARBA" id="ARBA00003469"/>
    </source>
</evidence>
<comment type="function">
    <text evidence="1">Responsible for the formation of the pyrimidine heterocycle in the thiamine biosynthesis pathway. Catalyzes the formation of hydroxymethylpyrimidine phosphate (HMP-P) from histidine and pyridoxal phosphate (PLP). The protein uses PLP and the active site histidine to form HMP-P, generating an inactive enzyme. The enzyme can only undergo a single turnover, which suggests it is a suicide enzyme.</text>
</comment>
<evidence type="ECO:0000256" key="12">
    <source>
        <dbReference type="SAM" id="SignalP"/>
    </source>
</evidence>
<evidence type="ECO:0000259" key="13">
    <source>
        <dbReference type="Pfam" id="PF09084"/>
    </source>
</evidence>
<evidence type="ECO:0000256" key="10">
    <source>
        <dbReference type="ARBA" id="ARBA00033171"/>
    </source>
</evidence>
<keyword evidence="15" id="KW-1185">Reference proteome</keyword>
<keyword evidence="9" id="KW-0408">Iron</keyword>
<keyword evidence="7" id="KW-0663">Pyridoxal phosphate</keyword>
<evidence type="ECO:0000256" key="11">
    <source>
        <dbReference type="ARBA" id="ARBA00048179"/>
    </source>
</evidence>
<comment type="pathway">
    <text evidence="2">Cofactor biosynthesis; thiamine diphosphate biosynthesis.</text>
</comment>
<keyword evidence="5" id="KW-0808">Transferase</keyword>
<dbReference type="GO" id="GO:0046872">
    <property type="term" value="F:metal ion binding"/>
    <property type="evidence" value="ECO:0007669"/>
    <property type="project" value="UniProtKB-KW"/>
</dbReference>
<dbReference type="Pfam" id="PF09084">
    <property type="entry name" value="NMT1"/>
    <property type="match status" value="1"/>
</dbReference>
<dbReference type="AlphaFoldDB" id="A0AAD3NYR3"/>
<comment type="catalytic activity">
    <reaction evidence="11">
        <text>N(6)-(pyridoxal phosphate)-L-lysyl-[4-amino-5-hydroxymethyl-2-methylpyrimidine phosphate synthase] + L-histidyl-[4-amino-5-hydroxymethyl-2-methylpyrimidine phosphate synthase] + 2 Fe(3+) + 4 H2O = L-lysyl-[4-amino-5-hydroxymethyl-2-methylpyrimidine phosphate synthase] + (2S)-2-amino-5-hydroxy-4-oxopentanoyl-[4-amino-5-hydroxymethyl-2-methylpyrimidine phosphate synthase] + 4-amino-2-methyl-5-(phosphooxymethyl)pyrimidine + 3-oxopropanoate + 2 Fe(2+) + 2 H(+)</text>
        <dbReference type="Rhea" id="RHEA:65756"/>
        <dbReference type="Rhea" id="RHEA-COMP:16892"/>
        <dbReference type="Rhea" id="RHEA-COMP:16893"/>
        <dbReference type="Rhea" id="RHEA-COMP:16894"/>
        <dbReference type="Rhea" id="RHEA-COMP:16895"/>
        <dbReference type="ChEBI" id="CHEBI:15377"/>
        <dbReference type="ChEBI" id="CHEBI:15378"/>
        <dbReference type="ChEBI" id="CHEBI:29033"/>
        <dbReference type="ChEBI" id="CHEBI:29034"/>
        <dbReference type="ChEBI" id="CHEBI:29969"/>
        <dbReference type="ChEBI" id="CHEBI:29979"/>
        <dbReference type="ChEBI" id="CHEBI:33190"/>
        <dbReference type="ChEBI" id="CHEBI:58354"/>
        <dbReference type="ChEBI" id="CHEBI:143915"/>
        <dbReference type="ChEBI" id="CHEBI:157692"/>
    </reaction>
    <physiologicalReaction direction="left-to-right" evidence="11">
        <dbReference type="Rhea" id="RHEA:65757"/>
    </physiologicalReaction>
</comment>
<feature type="domain" description="SsuA/THI5-like" evidence="13">
    <location>
        <begin position="41"/>
        <end position="250"/>
    </location>
</feature>
<dbReference type="PANTHER" id="PTHR31528">
    <property type="entry name" value="4-AMINO-5-HYDROXYMETHYL-2-METHYLPYRIMIDINE PHOSPHATE SYNTHASE THI11-RELATED"/>
    <property type="match status" value="1"/>
</dbReference>
<dbReference type="EMBL" id="BSFH01000022">
    <property type="protein sequence ID" value="GLK63693.1"/>
    <property type="molecule type" value="Genomic_DNA"/>
</dbReference>
<accession>A0AAD3NYR3</accession>
<protein>
    <recommendedName>
        <fullName evidence="10">Thiamine pyrimidine synthase</fullName>
    </recommendedName>
</protein>
<dbReference type="GO" id="GO:0009228">
    <property type="term" value="P:thiamine biosynthetic process"/>
    <property type="evidence" value="ECO:0007669"/>
    <property type="project" value="UniProtKB-KW"/>
</dbReference>
<dbReference type="RefSeq" id="WP_271179411.1">
    <property type="nucleotide sequence ID" value="NZ_BSFH01000022.1"/>
</dbReference>
<reference evidence="14" key="1">
    <citation type="journal article" date="2014" name="Int. J. Syst. Evol. Microbiol.">
        <title>Complete genome sequence of Corynebacterium casei LMG S-19264T (=DSM 44701T), isolated from a smear-ripened cheese.</title>
        <authorList>
            <consortium name="US DOE Joint Genome Institute (JGI-PGF)"/>
            <person name="Walter F."/>
            <person name="Albersmeier A."/>
            <person name="Kalinowski J."/>
            <person name="Ruckert C."/>
        </authorList>
    </citation>
    <scope>NUCLEOTIDE SEQUENCE</scope>
    <source>
        <strain evidence="14">VKM B-2222</strain>
    </source>
</reference>
<evidence type="ECO:0000256" key="3">
    <source>
        <dbReference type="ARBA" id="ARBA00009406"/>
    </source>
</evidence>
<keyword evidence="12" id="KW-0732">Signal</keyword>
<proteinExistence type="inferred from homology"/>
<dbReference type="Gene3D" id="3.40.190.10">
    <property type="entry name" value="Periplasmic binding protein-like II"/>
    <property type="match status" value="2"/>
</dbReference>
<evidence type="ECO:0000256" key="8">
    <source>
        <dbReference type="ARBA" id="ARBA00022977"/>
    </source>
</evidence>
<dbReference type="SUPFAM" id="SSF53850">
    <property type="entry name" value="Periplasmic binding protein-like II"/>
    <property type="match status" value="1"/>
</dbReference>
<evidence type="ECO:0000256" key="4">
    <source>
        <dbReference type="ARBA" id="ARBA00011738"/>
    </source>
</evidence>
<keyword evidence="6" id="KW-0479">Metal-binding</keyword>
<dbReference type="GO" id="GO:0016740">
    <property type="term" value="F:transferase activity"/>
    <property type="evidence" value="ECO:0007669"/>
    <property type="project" value="UniProtKB-KW"/>
</dbReference>
<dbReference type="PANTHER" id="PTHR31528:SF1">
    <property type="entry name" value="4-AMINO-5-HYDROXYMETHYL-2-METHYLPYRIMIDINE PHOSPHATE SYNTHASE THI11-RELATED"/>
    <property type="match status" value="1"/>
</dbReference>
<sequence>MTIKGLFTAGSLIAGLAWAGTAAADTPVTFQLNWYAGGANAGFAAALVEGYYKDAGLDVTIVQGNGSGNTAQMVASGQAHLAYADAVTVSQLIARGAPMKVVSTIYQSNPSEVEALKATGITSVKELEGKRVGVPAGSSQATMLPLFFEANEIDESTLSLVNMPPSSMVPALLQGSVDAILGSVDDYQIQATSQGAELDRFTFAEHGVPTVSTSIFASDRFIAENPEVLEKFIAASLKGWSFALDNPEKAVADLKATFPDMDEKLAAQQLAAIPELFCSGGAEFMGKATDAHWARTQDLMSQVGLLPEGADPTEYYTNDFLPADSELRPCE</sequence>
<evidence type="ECO:0000313" key="14">
    <source>
        <dbReference type="EMBL" id="GLK63693.1"/>
    </source>
</evidence>
<evidence type="ECO:0000256" key="2">
    <source>
        <dbReference type="ARBA" id="ARBA00004948"/>
    </source>
</evidence>
<evidence type="ECO:0000313" key="15">
    <source>
        <dbReference type="Proteomes" id="UP001143349"/>
    </source>
</evidence>
<comment type="subunit">
    <text evidence="4">Homodimer.</text>
</comment>
<comment type="similarity">
    <text evidence="3">Belongs to the NMT1/THI5 family.</text>
</comment>
<dbReference type="InterPro" id="IPR015168">
    <property type="entry name" value="SsuA/THI5"/>
</dbReference>
<evidence type="ECO:0000256" key="7">
    <source>
        <dbReference type="ARBA" id="ARBA00022898"/>
    </source>
</evidence>
<dbReference type="InterPro" id="IPR027939">
    <property type="entry name" value="NMT1/THI5"/>
</dbReference>
<evidence type="ECO:0000256" key="6">
    <source>
        <dbReference type="ARBA" id="ARBA00022723"/>
    </source>
</evidence>
<organism evidence="14 15">
    <name type="scientific">Paracoccus kondratievae</name>
    <dbReference type="NCBI Taxonomy" id="135740"/>
    <lineage>
        <taxon>Bacteria</taxon>
        <taxon>Pseudomonadati</taxon>
        <taxon>Pseudomonadota</taxon>
        <taxon>Alphaproteobacteria</taxon>
        <taxon>Rhodobacterales</taxon>
        <taxon>Paracoccaceae</taxon>
        <taxon>Paracoccus</taxon>
    </lineage>
</organism>
<dbReference type="Proteomes" id="UP001143349">
    <property type="component" value="Unassembled WGS sequence"/>
</dbReference>
<gene>
    <name evidence="14" type="ORF">GCM10017635_11640</name>
</gene>